<gene>
    <name evidence="1" type="ORF">NQ317_017808</name>
</gene>
<accession>A0ABQ9K0S6</accession>
<dbReference type="EMBL" id="JAPWTJ010000045">
    <property type="protein sequence ID" value="KAJ8984156.1"/>
    <property type="molecule type" value="Genomic_DNA"/>
</dbReference>
<keyword evidence="2" id="KW-1185">Reference proteome</keyword>
<proteinExistence type="predicted"/>
<name>A0ABQ9K0S6_9CUCU</name>
<dbReference type="SMART" id="SM00028">
    <property type="entry name" value="TPR"/>
    <property type="match status" value="3"/>
</dbReference>
<evidence type="ECO:0008006" key="3">
    <source>
        <dbReference type="Google" id="ProtNLM"/>
    </source>
</evidence>
<dbReference type="Proteomes" id="UP001162164">
    <property type="component" value="Unassembled WGS sequence"/>
</dbReference>
<dbReference type="Gene3D" id="1.25.40.10">
    <property type="entry name" value="Tetratricopeptide repeat domain"/>
    <property type="match status" value="1"/>
</dbReference>
<protein>
    <recommendedName>
        <fullName evidence="3">Tetratricopeptide repeat protein 12</fullName>
    </recommendedName>
</protein>
<organism evidence="1 2">
    <name type="scientific">Molorchus minor</name>
    <dbReference type="NCBI Taxonomy" id="1323400"/>
    <lineage>
        <taxon>Eukaryota</taxon>
        <taxon>Metazoa</taxon>
        <taxon>Ecdysozoa</taxon>
        <taxon>Arthropoda</taxon>
        <taxon>Hexapoda</taxon>
        <taxon>Insecta</taxon>
        <taxon>Pterygota</taxon>
        <taxon>Neoptera</taxon>
        <taxon>Endopterygota</taxon>
        <taxon>Coleoptera</taxon>
        <taxon>Polyphaga</taxon>
        <taxon>Cucujiformia</taxon>
        <taxon>Chrysomeloidea</taxon>
        <taxon>Cerambycidae</taxon>
        <taxon>Lamiinae</taxon>
        <taxon>Monochamini</taxon>
        <taxon>Molorchus</taxon>
    </lineage>
</organism>
<sequence length="242" mass="28495">MPKIEEFNDEEFSNFMYKVNQVSNIVKKLSSDDKQLQEIGDLEAKEYLGETSETVLANIDLENVELKIKSSKTLVNKKALIDKPNDQATMSQEAFMEEVSKDADRRYRERLIRRERMETFKKQATLAFRRKQYEKALTLYNKAIEQIKDSCLLYNNRALTYINLKMYDKAKEDLKWALRLNENCLKAWLLLAKAHFCTKDEKGFDKALEEAAKRNPEDKPFIKEFRDNVGKEDVEDFTSIFD</sequence>
<dbReference type="PANTHER" id="PTHR46540:SF1">
    <property type="entry name" value="TETRATRICOPEPTIDE REPEAT PROTEIN 12"/>
    <property type="match status" value="1"/>
</dbReference>
<dbReference type="Pfam" id="PF00515">
    <property type="entry name" value="TPR_1"/>
    <property type="match status" value="1"/>
</dbReference>
<comment type="caution">
    <text evidence="1">The sequence shown here is derived from an EMBL/GenBank/DDBJ whole genome shotgun (WGS) entry which is preliminary data.</text>
</comment>
<dbReference type="PANTHER" id="PTHR46540">
    <property type="entry name" value="TETRATRICOPEPTIDE REPEAT PROTEIN 12"/>
    <property type="match status" value="1"/>
</dbReference>
<dbReference type="InterPro" id="IPR019734">
    <property type="entry name" value="TPR_rpt"/>
</dbReference>
<evidence type="ECO:0000313" key="2">
    <source>
        <dbReference type="Proteomes" id="UP001162164"/>
    </source>
</evidence>
<dbReference type="InterPro" id="IPR011990">
    <property type="entry name" value="TPR-like_helical_dom_sf"/>
</dbReference>
<evidence type="ECO:0000313" key="1">
    <source>
        <dbReference type="EMBL" id="KAJ8984156.1"/>
    </source>
</evidence>
<dbReference type="SUPFAM" id="SSF48452">
    <property type="entry name" value="TPR-like"/>
    <property type="match status" value="1"/>
</dbReference>
<reference evidence="1" key="1">
    <citation type="journal article" date="2023" name="Insect Mol. Biol.">
        <title>Genome sequencing provides insights into the evolution of gene families encoding plant cell wall-degrading enzymes in longhorned beetles.</title>
        <authorList>
            <person name="Shin N.R."/>
            <person name="Okamura Y."/>
            <person name="Kirsch R."/>
            <person name="Pauchet Y."/>
        </authorList>
    </citation>
    <scope>NUCLEOTIDE SEQUENCE</scope>
    <source>
        <strain evidence="1">MMC_N1</strain>
    </source>
</reference>
<dbReference type="InterPro" id="IPR043195">
    <property type="entry name" value="TTC12"/>
</dbReference>